<name>A0A0D7K8Z6_9BURK</name>
<dbReference type="NCBIfam" id="NF006989">
    <property type="entry name" value="PRK09454.1"/>
    <property type="match status" value="1"/>
</dbReference>
<dbReference type="EMBL" id="JXYQ01000053">
    <property type="protein sequence ID" value="KJA09638.1"/>
    <property type="molecule type" value="Genomic_DNA"/>
</dbReference>
<keyword evidence="2" id="KW-0378">Hydrolase</keyword>
<keyword evidence="3" id="KW-1185">Reference proteome</keyword>
<gene>
    <name evidence="2" type="primary">ugpQ</name>
    <name evidence="2" type="ORF">RP29_14910</name>
</gene>
<dbReference type="PANTHER" id="PTHR46211">
    <property type="entry name" value="GLYCEROPHOSPHORYL DIESTER PHOSPHODIESTERASE"/>
    <property type="match status" value="1"/>
</dbReference>
<dbReference type="PROSITE" id="PS51704">
    <property type="entry name" value="GP_PDE"/>
    <property type="match status" value="1"/>
</dbReference>
<dbReference type="PATRIC" id="fig|80878.5.peg.2882"/>
<evidence type="ECO:0000259" key="1">
    <source>
        <dbReference type="PROSITE" id="PS51704"/>
    </source>
</evidence>
<dbReference type="SUPFAM" id="SSF51695">
    <property type="entry name" value="PLC-like phosphodiesterases"/>
    <property type="match status" value="1"/>
</dbReference>
<protein>
    <submittedName>
        <fullName evidence="2">Glycerophosphodiester phosphodiesterase</fullName>
        <ecNumber evidence="2">3.1.4.46</ecNumber>
    </submittedName>
</protein>
<dbReference type="InterPro" id="IPR017946">
    <property type="entry name" value="PLC-like_Pdiesterase_TIM-brl"/>
</dbReference>
<reference evidence="2 3" key="1">
    <citation type="submission" date="2014-12" db="EMBL/GenBank/DDBJ databases">
        <title>Isolation of bacteria from lake water.</title>
        <authorList>
            <person name="Sheng K.-Y."/>
            <person name="Chin P.-S."/>
            <person name="Chan K.-G."/>
            <person name="Tan G.S."/>
        </authorList>
    </citation>
    <scope>NUCLEOTIDE SEQUENCE [LARGE SCALE GENOMIC DNA]</scope>
    <source>
        <strain evidence="2 3">KY4</strain>
    </source>
</reference>
<sequence>MNAITTSHWPYPRWIAHRGAGKLAPENTLAAFRLGAQHGYRMFECDAKLSADGVPFLLHDATLERTTNGRGTGGDLPLGALAQLDAGSWHSRAYAGEAVPTLEALARFCIANGYFLNIEIKPTPGQEETTGRVVGETAARLWQGQAVPPLFSSFKPDALAGAQATAAHIPRALLLDTLWDGCLDTARRLGCVAIVCNHALWDAALVAQVKGMGMRTLSYTVNDDWAAQRLIALGTDGIITDRVDLFSPATP</sequence>
<dbReference type="OrthoDB" id="9795622at2"/>
<dbReference type="PROSITE" id="PS50007">
    <property type="entry name" value="PIPLC_X_DOMAIN"/>
    <property type="match status" value="1"/>
</dbReference>
<dbReference type="Proteomes" id="UP000032566">
    <property type="component" value="Unassembled WGS sequence"/>
</dbReference>
<feature type="domain" description="GP-PDE" evidence="1">
    <location>
        <begin position="12"/>
        <end position="250"/>
    </location>
</feature>
<dbReference type="GO" id="GO:0006629">
    <property type="term" value="P:lipid metabolic process"/>
    <property type="evidence" value="ECO:0007669"/>
    <property type="project" value="InterPro"/>
</dbReference>
<accession>A0A0D7K8Z6</accession>
<dbReference type="AlphaFoldDB" id="A0A0D7K8Z6"/>
<dbReference type="InterPro" id="IPR030395">
    <property type="entry name" value="GP_PDE_dom"/>
</dbReference>
<evidence type="ECO:0000313" key="3">
    <source>
        <dbReference type="Proteomes" id="UP000032566"/>
    </source>
</evidence>
<dbReference type="EC" id="3.1.4.46" evidence="2"/>
<dbReference type="STRING" id="80878.RP29_14910"/>
<evidence type="ECO:0000313" key="2">
    <source>
        <dbReference type="EMBL" id="KJA09638.1"/>
    </source>
</evidence>
<organism evidence="2 3">
    <name type="scientific">Acidovorax temperans</name>
    <dbReference type="NCBI Taxonomy" id="80878"/>
    <lineage>
        <taxon>Bacteria</taxon>
        <taxon>Pseudomonadati</taxon>
        <taxon>Pseudomonadota</taxon>
        <taxon>Betaproteobacteria</taxon>
        <taxon>Burkholderiales</taxon>
        <taxon>Comamonadaceae</taxon>
        <taxon>Acidovorax</taxon>
    </lineage>
</organism>
<comment type="caution">
    <text evidence="2">The sequence shown here is derived from an EMBL/GenBank/DDBJ whole genome shotgun (WGS) entry which is preliminary data.</text>
</comment>
<dbReference type="Gene3D" id="3.20.20.190">
    <property type="entry name" value="Phosphatidylinositol (PI) phosphodiesterase"/>
    <property type="match status" value="1"/>
</dbReference>
<dbReference type="Pfam" id="PF03009">
    <property type="entry name" value="GDPD"/>
    <property type="match status" value="1"/>
</dbReference>
<dbReference type="GO" id="GO:0008889">
    <property type="term" value="F:glycerophosphodiester phosphodiesterase activity"/>
    <property type="evidence" value="ECO:0007669"/>
    <property type="project" value="UniProtKB-EC"/>
</dbReference>
<dbReference type="RefSeq" id="WP_044400118.1">
    <property type="nucleotide sequence ID" value="NZ_JXYQ01000053.1"/>
</dbReference>
<proteinExistence type="predicted"/>
<dbReference type="PANTHER" id="PTHR46211:SF1">
    <property type="entry name" value="GLYCEROPHOSPHODIESTER PHOSPHODIESTERASE, CYTOPLASMIC"/>
    <property type="match status" value="1"/>
</dbReference>